<dbReference type="Proteomes" id="UP000693970">
    <property type="component" value="Unassembled WGS sequence"/>
</dbReference>
<proteinExistence type="predicted"/>
<keyword evidence="3" id="KW-1185">Reference proteome</keyword>
<comment type="caution">
    <text evidence="2">The sequence shown here is derived from an EMBL/GenBank/DDBJ whole genome shotgun (WGS) entry which is preliminary data.</text>
</comment>
<feature type="region of interest" description="Disordered" evidence="1">
    <location>
        <begin position="139"/>
        <end position="171"/>
    </location>
</feature>
<sequence length="499" mass="55792">MVSNRPPQPPQMQPHQKHIPSILDFMRHNDEMLTGQVQLLIEEMQHLRDITRREELSVNSNNAWVVAQPKVNSVGHQPNVADIHRPPPMASFPGASSSMQPNINDIRASHSVTPNDVWIQCSPQAESAAVSSACVLSNATGPPQTESIQESSAFLPQQQAETIDGSSPDESVEQNYEKVIAERNNFERMATLYKNQLHSSRCLLKLAFSGMFHAIDASPLGAQKGIATSDRPGMHPFISSLNTFLRINNTWEKAETALNSNKNRKEKHELCLEIIEQFKSFTLSYPGMADTQTVEPTFNQQAEASEQPSSTRGTIKQTSAPTSNAAPTIQANAFASTDEFAGQIKDKPTSSSELVAAPAADHDEDVSVSTKIVLPCFQDMGIQSIRLRIGLGTQKDIIQLTEASFAEKLLRELVAGNIISNPFHHGLQCEFDGWYFRKRIRGKKPDRLMIAKYKLLYILWKERKFDKDSSKPEQFFGDEHEPDLSRYGKKYPEGYWDAN</sequence>
<evidence type="ECO:0000313" key="3">
    <source>
        <dbReference type="Proteomes" id="UP000693970"/>
    </source>
</evidence>
<organism evidence="2 3">
    <name type="scientific">Nitzschia inconspicua</name>
    <dbReference type="NCBI Taxonomy" id="303405"/>
    <lineage>
        <taxon>Eukaryota</taxon>
        <taxon>Sar</taxon>
        <taxon>Stramenopiles</taxon>
        <taxon>Ochrophyta</taxon>
        <taxon>Bacillariophyta</taxon>
        <taxon>Bacillariophyceae</taxon>
        <taxon>Bacillariophycidae</taxon>
        <taxon>Bacillariales</taxon>
        <taxon>Bacillariaceae</taxon>
        <taxon>Nitzschia</taxon>
    </lineage>
</organism>
<feature type="compositionally biased region" description="Basic and acidic residues" evidence="1">
    <location>
        <begin position="467"/>
        <end position="492"/>
    </location>
</feature>
<protein>
    <submittedName>
        <fullName evidence="2">Uncharacterized protein</fullName>
    </submittedName>
</protein>
<feature type="region of interest" description="Disordered" evidence="1">
    <location>
        <begin position="299"/>
        <end position="326"/>
    </location>
</feature>
<feature type="region of interest" description="Disordered" evidence="1">
    <location>
        <begin position="467"/>
        <end position="499"/>
    </location>
</feature>
<name>A0A9K3L888_9STRA</name>
<accession>A0A9K3L888</accession>
<dbReference type="AlphaFoldDB" id="A0A9K3L888"/>
<evidence type="ECO:0000256" key="1">
    <source>
        <dbReference type="SAM" id="MobiDB-lite"/>
    </source>
</evidence>
<dbReference type="EMBL" id="JAGRRH010000015">
    <property type="protein sequence ID" value="KAG7357575.1"/>
    <property type="molecule type" value="Genomic_DNA"/>
</dbReference>
<gene>
    <name evidence="2" type="ORF">IV203_002263</name>
</gene>
<feature type="compositionally biased region" description="Polar residues" evidence="1">
    <location>
        <begin position="139"/>
        <end position="169"/>
    </location>
</feature>
<reference evidence="2" key="1">
    <citation type="journal article" date="2021" name="Sci. Rep.">
        <title>Diploid genomic architecture of Nitzschia inconspicua, an elite biomass production diatom.</title>
        <authorList>
            <person name="Oliver A."/>
            <person name="Podell S."/>
            <person name="Pinowska A."/>
            <person name="Traller J.C."/>
            <person name="Smith S.R."/>
            <person name="McClure R."/>
            <person name="Beliaev A."/>
            <person name="Bohutskyi P."/>
            <person name="Hill E.A."/>
            <person name="Rabines A."/>
            <person name="Zheng H."/>
            <person name="Allen L.Z."/>
            <person name="Kuo A."/>
            <person name="Grigoriev I.V."/>
            <person name="Allen A.E."/>
            <person name="Hazlebeck D."/>
            <person name="Allen E.E."/>
        </authorList>
    </citation>
    <scope>NUCLEOTIDE SEQUENCE</scope>
    <source>
        <strain evidence="2">Hildebrandi</strain>
    </source>
</reference>
<reference evidence="2" key="2">
    <citation type="submission" date="2021-04" db="EMBL/GenBank/DDBJ databases">
        <authorList>
            <person name="Podell S."/>
        </authorList>
    </citation>
    <scope>NUCLEOTIDE SEQUENCE</scope>
    <source>
        <strain evidence="2">Hildebrandi</strain>
    </source>
</reference>
<evidence type="ECO:0000313" key="2">
    <source>
        <dbReference type="EMBL" id="KAG7357575.1"/>
    </source>
</evidence>